<dbReference type="Pfam" id="PF00565">
    <property type="entry name" value="SNase"/>
    <property type="match status" value="1"/>
</dbReference>
<dbReference type="GO" id="GO:0016787">
    <property type="term" value="F:hydrolase activity"/>
    <property type="evidence" value="ECO:0007669"/>
    <property type="project" value="UniProtKB-KW"/>
</dbReference>
<feature type="region of interest" description="Disordered" evidence="4">
    <location>
        <begin position="140"/>
        <end position="163"/>
    </location>
</feature>
<gene>
    <name evidence="6" type="ORF">SAMN05192589_107133</name>
</gene>
<keyword evidence="1" id="KW-0540">Nuclease</keyword>
<dbReference type="SMART" id="SM00318">
    <property type="entry name" value="SNc"/>
    <property type="match status" value="1"/>
</dbReference>
<dbReference type="AlphaFoldDB" id="A0A1G6VTG4"/>
<dbReference type="GO" id="GO:0004519">
    <property type="term" value="F:endonuclease activity"/>
    <property type="evidence" value="ECO:0007669"/>
    <property type="project" value="UniProtKB-KW"/>
</dbReference>
<dbReference type="InterPro" id="IPR016071">
    <property type="entry name" value="Staphylococal_nuclease_OB-fold"/>
</dbReference>
<dbReference type="PROSITE" id="PS50830">
    <property type="entry name" value="TNASE_3"/>
    <property type="match status" value="1"/>
</dbReference>
<protein>
    <submittedName>
        <fullName evidence="6">Endonuclease YncB, thermonuclease family</fullName>
    </submittedName>
</protein>
<name>A0A1G6VTG4_9BURK</name>
<dbReference type="SUPFAM" id="SSF50199">
    <property type="entry name" value="Staphylococcal nuclease"/>
    <property type="match status" value="1"/>
</dbReference>
<dbReference type="EMBL" id="FMZC01000007">
    <property type="protein sequence ID" value="SDD56849.1"/>
    <property type="molecule type" value="Genomic_DNA"/>
</dbReference>
<feature type="compositionally biased region" description="Basic residues" evidence="4">
    <location>
        <begin position="140"/>
        <end position="151"/>
    </location>
</feature>
<dbReference type="Gene3D" id="2.40.50.90">
    <property type="match status" value="1"/>
</dbReference>
<evidence type="ECO:0000256" key="2">
    <source>
        <dbReference type="ARBA" id="ARBA00022759"/>
    </source>
</evidence>
<evidence type="ECO:0000256" key="1">
    <source>
        <dbReference type="ARBA" id="ARBA00022722"/>
    </source>
</evidence>
<evidence type="ECO:0000259" key="5">
    <source>
        <dbReference type="PROSITE" id="PS50830"/>
    </source>
</evidence>
<keyword evidence="7" id="KW-1185">Reference proteome</keyword>
<sequence length="163" mass="17896">MLLSPTLLCLIVAISDGDTLTARCGDPGRYEQVKVRLAEIDAPERAQPFGTASRQHLADLCFQTQATISPQTTDRYGRTVARVNCKGQDASEEQARAGLAWAYTRYLTDPSIARLQATAQGARKGLWADAVPVPPWDWRKSKKAAQQHIPRRTIDQPTGAVLP</sequence>
<dbReference type="Proteomes" id="UP000198781">
    <property type="component" value="Unassembled WGS sequence"/>
</dbReference>
<evidence type="ECO:0000313" key="6">
    <source>
        <dbReference type="EMBL" id="SDD56849.1"/>
    </source>
</evidence>
<evidence type="ECO:0000256" key="4">
    <source>
        <dbReference type="SAM" id="MobiDB-lite"/>
    </source>
</evidence>
<proteinExistence type="predicted"/>
<accession>A0A1G6VTG4</accession>
<dbReference type="InterPro" id="IPR035437">
    <property type="entry name" value="SNase_OB-fold_sf"/>
</dbReference>
<keyword evidence="3" id="KW-0378">Hydrolase</keyword>
<reference evidence="6 7" key="1">
    <citation type="submission" date="2016-10" db="EMBL/GenBank/DDBJ databases">
        <authorList>
            <person name="de Groot N.N."/>
        </authorList>
    </citation>
    <scope>NUCLEOTIDE SEQUENCE [LARGE SCALE GENOMIC DNA]</scope>
    <source>
        <strain evidence="6 7">DSM 16619</strain>
    </source>
</reference>
<evidence type="ECO:0000256" key="3">
    <source>
        <dbReference type="ARBA" id="ARBA00022801"/>
    </source>
</evidence>
<dbReference type="PANTHER" id="PTHR12302:SF3">
    <property type="entry name" value="SERINE_THREONINE-PROTEIN KINASE 31"/>
    <property type="match status" value="1"/>
</dbReference>
<keyword evidence="2 6" id="KW-0255">Endonuclease</keyword>
<feature type="domain" description="TNase-like" evidence="5">
    <location>
        <begin position="11"/>
        <end position="129"/>
    </location>
</feature>
<dbReference type="STRING" id="187868.SAMN05192589_107133"/>
<evidence type="ECO:0000313" key="7">
    <source>
        <dbReference type="Proteomes" id="UP000198781"/>
    </source>
</evidence>
<dbReference type="PANTHER" id="PTHR12302">
    <property type="entry name" value="EBNA2 BINDING PROTEIN P100"/>
    <property type="match status" value="1"/>
</dbReference>
<organism evidence="6 7">
    <name type="scientific">Paracidovorax valerianellae</name>
    <dbReference type="NCBI Taxonomy" id="187868"/>
    <lineage>
        <taxon>Bacteria</taxon>
        <taxon>Pseudomonadati</taxon>
        <taxon>Pseudomonadota</taxon>
        <taxon>Betaproteobacteria</taxon>
        <taxon>Burkholderiales</taxon>
        <taxon>Comamonadaceae</taxon>
        <taxon>Paracidovorax</taxon>
    </lineage>
</organism>